<dbReference type="Gene3D" id="1.10.260.40">
    <property type="entry name" value="lambda repressor-like DNA-binding domains"/>
    <property type="match status" value="1"/>
</dbReference>
<dbReference type="PANTHER" id="PTHR30146:SF33">
    <property type="entry name" value="TRANSCRIPTIONAL REGULATOR"/>
    <property type="match status" value="1"/>
</dbReference>
<gene>
    <name evidence="5" type="ordered locus">KVU_1348</name>
</gene>
<keyword evidence="2" id="KW-0238">DNA-binding</keyword>
<dbReference type="PANTHER" id="PTHR30146">
    <property type="entry name" value="LACI-RELATED TRANSCRIPTIONAL REPRESSOR"/>
    <property type="match status" value="1"/>
</dbReference>
<dbReference type="GO" id="GO:0000976">
    <property type="term" value="F:transcription cis-regulatory region binding"/>
    <property type="evidence" value="ECO:0007669"/>
    <property type="project" value="TreeGrafter"/>
</dbReference>
<name>F9Y8L9_KETVW</name>
<accession>F9Y8L9</accession>
<dbReference type="eggNOG" id="COG1609">
    <property type="taxonomic scope" value="Bacteria"/>
</dbReference>
<dbReference type="Gene3D" id="3.40.50.2300">
    <property type="match status" value="2"/>
</dbReference>
<dbReference type="PROSITE" id="PS50932">
    <property type="entry name" value="HTH_LACI_2"/>
    <property type="match status" value="1"/>
</dbReference>
<keyword evidence="6" id="KW-1185">Reference proteome</keyword>
<organism evidence="5 6">
    <name type="scientific">Ketogulonicigenium vulgare (strain WSH-001)</name>
    <dbReference type="NCBI Taxonomy" id="759362"/>
    <lineage>
        <taxon>Bacteria</taxon>
        <taxon>Pseudomonadati</taxon>
        <taxon>Pseudomonadota</taxon>
        <taxon>Alphaproteobacteria</taxon>
        <taxon>Rhodobacterales</taxon>
        <taxon>Roseobacteraceae</taxon>
        <taxon>Ketogulonicigenium</taxon>
    </lineage>
</organism>
<dbReference type="AlphaFoldDB" id="F9Y8L9"/>
<dbReference type="Proteomes" id="UP000000692">
    <property type="component" value="Chromosome"/>
</dbReference>
<dbReference type="HOGENOM" id="CLU_037628_6_3_5"/>
<dbReference type="SMART" id="SM00354">
    <property type="entry name" value="HTH_LACI"/>
    <property type="match status" value="1"/>
</dbReference>
<dbReference type="PATRIC" id="fig|759362.5.peg.1394"/>
<dbReference type="Pfam" id="PF13377">
    <property type="entry name" value="Peripla_BP_3"/>
    <property type="match status" value="1"/>
</dbReference>
<protein>
    <submittedName>
        <fullName evidence="5">Transcriptional regulator protein, LacI family protein</fullName>
        <ecNumber evidence="5">5.1.1.1</ecNumber>
    </submittedName>
</protein>
<dbReference type="EC" id="5.1.1.1" evidence="5"/>
<dbReference type="GO" id="GO:0008784">
    <property type="term" value="F:alanine racemase activity"/>
    <property type="evidence" value="ECO:0007669"/>
    <property type="project" value="UniProtKB-EC"/>
</dbReference>
<keyword evidence="5" id="KW-0413">Isomerase</keyword>
<feature type="domain" description="HTH lacI-type" evidence="4">
    <location>
        <begin position="8"/>
        <end position="62"/>
    </location>
</feature>
<evidence type="ECO:0000259" key="4">
    <source>
        <dbReference type="PROSITE" id="PS50932"/>
    </source>
</evidence>
<dbReference type="EMBL" id="CP002018">
    <property type="protein sequence ID" value="AEM41188.1"/>
    <property type="molecule type" value="Genomic_DNA"/>
</dbReference>
<dbReference type="CDD" id="cd01392">
    <property type="entry name" value="HTH_LacI"/>
    <property type="match status" value="1"/>
</dbReference>
<dbReference type="InterPro" id="IPR028082">
    <property type="entry name" value="Peripla_BP_I"/>
</dbReference>
<sequence length="337" mass="35888">MKSAKRPVRMADIARAAGVSVMMVSRAYRDGGSVSEEKRAHILRIAEEMGYVFDATAANLRLNRTGFVAVTVPSINNANFADTVRALGDALAREGLQILLANTEYDPDAEARLLDQLLRRKPEALVVTGGDHGEQARKLLQRAGVPVVEIWDLPAAPIGHAVGFSNSDAMVDLVGHFARAGYRRLAFIGGETPFDSRGRDRRAGFIRGVAQHGLGPPRLVDAGEVPVSMSAGAGALAQLLAQYPDTDAVLCVSDLVAFGAMTEAQRRGLRIPQDLAFGGFGNFEIGRVSLPQITTVEVSAAQIGARAARLVLDLLADPARAPARIDMQPYVIARGSS</sequence>
<dbReference type="CDD" id="cd01575">
    <property type="entry name" value="PBP1_GntR"/>
    <property type="match status" value="1"/>
</dbReference>
<evidence type="ECO:0000256" key="3">
    <source>
        <dbReference type="ARBA" id="ARBA00023163"/>
    </source>
</evidence>
<dbReference type="InterPro" id="IPR046335">
    <property type="entry name" value="LacI/GalR-like_sensor"/>
</dbReference>
<dbReference type="SUPFAM" id="SSF53822">
    <property type="entry name" value="Periplasmic binding protein-like I"/>
    <property type="match status" value="1"/>
</dbReference>
<evidence type="ECO:0000313" key="5">
    <source>
        <dbReference type="EMBL" id="AEM41188.1"/>
    </source>
</evidence>
<evidence type="ECO:0000256" key="2">
    <source>
        <dbReference type="ARBA" id="ARBA00023125"/>
    </source>
</evidence>
<dbReference type="KEGG" id="kvl:KVU_1348"/>
<dbReference type="InterPro" id="IPR000843">
    <property type="entry name" value="HTH_LacI"/>
</dbReference>
<dbReference type="OrthoDB" id="8433438at2"/>
<evidence type="ECO:0000256" key="1">
    <source>
        <dbReference type="ARBA" id="ARBA00023015"/>
    </source>
</evidence>
<evidence type="ECO:0000313" key="6">
    <source>
        <dbReference type="Proteomes" id="UP000000692"/>
    </source>
</evidence>
<dbReference type="GO" id="GO:0003700">
    <property type="term" value="F:DNA-binding transcription factor activity"/>
    <property type="evidence" value="ECO:0007669"/>
    <property type="project" value="TreeGrafter"/>
</dbReference>
<dbReference type="SUPFAM" id="SSF47413">
    <property type="entry name" value="lambda repressor-like DNA-binding domains"/>
    <property type="match status" value="1"/>
</dbReference>
<keyword evidence="3" id="KW-0804">Transcription</keyword>
<dbReference type="InterPro" id="IPR010982">
    <property type="entry name" value="Lambda_DNA-bd_dom_sf"/>
</dbReference>
<proteinExistence type="predicted"/>
<reference evidence="5 6" key="1">
    <citation type="journal article" date="2011" name="J. Bacteriol.">
        <title>Complete genome sequence of the industrial strain Ketogulonicigenium vulgare WSH-001.</title>
        <authorList>
            <person name="Liu L."/>
            <person name="Li Y."/>
            <person name="Zhang J."/>
            <person name="Zhou Z."/>
            <person name="Liu J."/>
            <person name="Li X."/>
            <person name="Zhou J."/>
            <person name="Du G."/>
            <person name="Wang L."/>
            <person name="Chen J."/>
        </authorList>
    </citation>
    <scope>NUCLEOTIDE SEQUENCE [LARGE SCALE GENOMIC DNA]</scope>
    <source>
        <strain evidence="5 6">WSH-001</strain>
    </source>
</reference>
<dbReference type="Pfam" id="PF00356">
    <property type="entry name" value="LacI"/>
    <property type="match status" value="1"/>
</dbReference>
<keyword evidence="1" id="KW-0805">Transcription regulation</keyword>